<feature type="transmembrane region" description="Helical" evidence="2">
    <location>
        <begin position="127"/>
        <end position="157"/>
    </location>
</feature>
<feature type="transmembrane region" description="Helical" evidence="2">
    <location>
        <begin position="357"/>
        <end position="382"/>
    </location>
</feature>
<dbReference type="AlphaFoldDB" id="A0A4P6HFS9"/>
<dbReference type="Proteomes" id="UP000293296">
    <property type="component" value="Chromosome"/>
</dbReference>
<feature type="transmembrane region" description="Helical" evidence="2">
    <location>
        <begin position="1202"/>
        <end position="1220"/>
    </location>
</feature>
<dbReference type="RefSeq" id="WP_129348693.1">
    <property type="nucleotide sequence ID" value="NZ_CP026538.1"/>
</dbReference>
<feature type="transmembrane region" description="Helical" evidence="2">
    <location>
        <begin position="433"/>
        <end position="451"/>
    </location>
</feature>
<feature type="transmembrane region" description="Helical" evidence="2">
    <location>
        <begin position="31"/>
        <end position="52"/>
    </location>
</feature>
<feature type="region of interest" description="Disordered" evidence="1">
    <location>
        <begin position="1"/>
        <end position="22"/>
    </location>
</feature>
<organism evidence="3 4">
    <name type="scientific">Solidesulfovibrio carbinolicus</name>
    <dbReference type="NCBI Taxonomy" id="296842"/>
    <lineage>
        <taxon>Bacteria</taxon>
        <taxon>Pseudomonadati</taxon>
        <taxon>Thermodesulfobacteriota</taxon>
        <taxon>Desulfovibrionia</taxon>
        <taxon>Desulfovibrionales</taxon>
        <taxon>Desulfovibrionaceae</taxon>
        <taxon>Solidesulfovibrio</taxon>
    </lineage>
</organism>
<protein>
    <submittedName>
        <fullName evidence="3">Uncharacterized protein</fullName>
    </submittedName>
</protein>
<accession>A0A4P6HFS9</accession>
<sequence length="1230" mass="130714">MTKCNTNQPLPPSRGSGGDDPPRRVQGRALVFLYLIPLAIVAAFALLSWRGILWTPGHVYQNWDRVPTPYAEEMRQVADISKHAWASKYDMGAPGAFSGITRWFDLVTRDAGSYLGGPFIVRWEGPVYAVAGAGGVAVLCRLLGLGLWPTVLAAMVFAFNPRQFSMAVAGHVEESGFALAIVPWVLALLFRAAADPSARRFLACTLTAGLLGALACSASPFGIVFYGSFTALFTLGQTVARRSWRPALAFALAGGVALFLHLHWLVPAASSIIHAADFKHHQTKEEINDHYQGIYRRYSAPLRQAMLGHTDNYGMGTEYAYPVTLKDNPEWVAAALALLGLAILGGFGRVPNRGIKYFAALCLLMGFICLAGNKTLAGAVFYEKFLNRVPILFFQMARPARWLPVYYFGLALLAGLGLARLLEWSKGSRLNRATTLAFGAAVLVVYLHPYWTGQLTRPQNATSQTMAMMPQPLSPAEGTLSKYFTNDPDDYRVTVWPTIAGPTGDVPEPPNNGLTRNFALLGKDGIIGPTYIGEPYSMYLLGLLHRPWPVTDAFGRLLGLAAVKRVVYNQTNPYLSYGSFGWMPTTKRGPETLFDPGDLIGPFIAAQRDLVVDPDLAAPPEAVLRNTDFLPRLRLTQGARLAAGGFPLLLSLANASRPQWADEALFFGADVTEAELKTLGPGFGGLTVAGGATPELLLPFLPADAYQGAASATLEGAFGPLAPRQLDDPRHGGSVLEKAARISEGPGVARFALIGHGTLHLFLRAGAESFAGTAKVSLDGAPVAELAAGPLGRGIDWIDCGTATFEPGPPHELAVEIPGRGVIVSGLLAVPEEAYADARGQLAALAGGKVRVVAEAEEATEAPVSPMAPKLFVPLLAQGADVTVTSENARLDLADPRGAGVVAVEGDAPGEVVYTVRFPEPVAGLTLESYPRLFGDKVQTSYVAASASVDGGPSKLLYRVEGSRDDRWEDVYKRRMVSEIKGPATTVTIRFAMRQAQLSSQVNSPNQPMRLVADTPVPGRAVLSFGAAARLPATLAVAVPVAGDYAATLRLVGKAGDTVKLPDGRSVVLTKDGRNDVPTGTARPGADGLVRLALDGPATVACDAVELTLGETGGPVAGADIAYKRQNAGRYDLTLPAGGGFLVFSEAFHPGWGLAIGGKSLTPLKGLGFINVYNLPSGASGPAELLYRDEAIMARLVPVMNAGWIVLTLMTLALFVPDLLPGRRKHPRAD</sequence>
<feature type="transmembrane region" description="Helical" evidence="2">
    <location>
        <begin position="247"/>
        <end position="266"/>
    </location>
</feature>
<feature type="transmembrane region" description="Helical" evidence="2">
    <location>
        <begin position="331"/>
        <end position="350"/>
    </location>
</feature>
<evidence type="ECO:0000256" key="2">
    <source>
        <dbReference type="SAM" id="Phobius"/>
    </source>
</evidence>
<feature type="transmembrane region" description="Helical" evidence="2">
    <location>
        <begin position="177"/>
        <end position="194"/>
    </location>
</feature>
<reference evidence="3 4" key="1">
    <citation type="submission" date="2018-02" db="EMBL/GenBank/DDBJ databases">
        <title>Genome sequence of Desulfovibrio carbinolicus DSM 3852.</title>
        <authorList>
            <person name="Wilbanks E."/>
            <person name="Skennerton C.T."/>
            <person name="Orphan V.J."/>
        </authorList>
    </citation>
    <scope>NUCLEOTIDE SEQUENCE [LARGE SCALE GENOMIC DNA]</scope>
    <source>
        <strain evidence="3 4">DSM 3852</strain>
    </source>
</reference>
<dbReference type="OrthoDB" id="5436831at2"/>
<keyword evidence="2" id="KW-0812">Transmembrane</keyword>
<keyword evidence="2" id="KW-1133">Transmembrane helix</keyword>
<dbReference type="KEGG" id="dcb:C3Y92_01125"/>
<keyword evidence="2" id="KW-0472">Membrane</keyword>
<keyword evidence="4" id="KW-1185">Reference proteome</keyword>
<evidence type="ECO:0000256" key="1">
    <source>
        <dbReference type="SAM" id="MobiDB-lite"/>
    </source>
</evidence>
<evidence type="ECO:0000313" key="3">
    <source>
        <dbReference type="EMBL" id="QAZ65913.1"/>
    </source>
</evidence>
<feature type="transmembrane region" description="Helical" evidence="2">
    <location>
        <begin position="402"/>
        <end position="421"/>
    </location>
</feature>
<name>A0A4P6HFS9_9BACT</name>
<gene>
    <name evidence="3" type="ORF">C3Y92_01125</name>
</gene>
<evidence type="ECO:0000313" key="4">
    <source>
        <dbReference type="Proteomes" id="UP000293296"/>
    </source>
</evidence>
<feature type="transmembrane region" description="Helical" evidence="2">
    <location>
        <begin position="206"/>
        <end position="235"/>
    </location>
</feature>
<proteinExistence type="predicted"/>
<dbReference type="EMBL" id="CP026538">
    <property type="protein sequence ID" value="QAZ65913.1"/>
    <property type="molecule type" value="Genomic_DNA"/>
</dbReference>